<name>A0A7Y7B7B7_STRMO</name>
<dbReference type="InterPro" id="IPR023753">
    <property type="entry name" value="FAD/NAD-binding_dom"/>
</dbReference>
<dbReference type="InterPro" id="IPR036188">
    <property type="entry name" value="FAD/NAD-bd_sf"/>
</dbReference>
<evidence type="ECO:0000256" key="1">
    <source>
        <dbReference type="ARBA" id="ARBA00023002"/>
    </source>
</evidence>
<feature type="domain" description="FAD/NAD(P)-binding" evidence="2">
    <location>
        <begin position="7"/>
        <end position="324"/>
    </location>
</feature>
<dbReference type="PIRSF" id="PIRSF037495">
    <property type="entry name" value="Opine_OX_OoxA/HcnB"/>
    <property type="match status" value="1"/>
</dbReference>
<dbReference type="SUPFAM" id="SSF51905">
    <property type="entry name" value="FAD/NAD(P)-binding domain"/>
    <property type="match status" value="1"/>
</dbReference>
<dbReference type="EMBL" id="JABBXF010000051">
    <property type="protein sequence ID" value="NVK80346.1"/>
    <property type="molecule type" value="Genomic_DNA"/>
</dbReference>
<dbReference type="Gene3D" id="3.50.50.60">
    <property type="entry name" value="FAD/NAD(P)-binding domain"/>
    <property type="match status" value="2"/>
</dbReference>
<accession>A0A7Y7B7B7</accession>
<dbReference type="PANTHER" id="PTHR42949:SF3">
    <property type="entry name" value="ANAEROBIC GLYCEROL-3-PHOSPHATE DEHYDROGENASE SUBUNIT B"/>
    <property type="match status" value="1"/>
</dbReference>
<dbReference type="Pfam" id="PF07992">
    <property type="entry name" value="Pyr_redox_2"/>
    <property type="match status" value="1"/>
</dbReference>
<organism evidence="3 4">
    <name type="scientific">Streptomyces morookaense</name>
    <name type="common">Streptoverticillium morookaense</name>
    <dbReference type="NCBI Taxonomy" id="1970"/>
    <lineage>
        <taxon>Bacteria</taxon>
        <taxon>Bacillati</taxon>
        <taxon>Actinomycetota</taxon>
        <taxon>Actinomycetes</taxon>
        <taxon>Kitasatosporales</taxon>
        <taxon>Streptomycetaceae</taxon>
        <taxon>Streptomyces</taxon>
    </lineage>
</organism>
<dbReference type="Proteomes" id="UP000587462">
    <property type="component" value="Unassembled WGS sequence"/>
</dbReference>
<evidence type="ECO:0000259" key="2">
    <source>
        <dbReference type="Pfam" id="PF07992"/>
    </source>
</evidence>
<sequence length="471" mass="47957">MSGSTPRVVVVGAGPAGVRAALGAARGGARVVLVDSGERIGGQYHRQPAVGAGSRRAHPLERAVTAQPRIEHLARATVCALEPGPHTGSHLVHLQQGPADAAGRPVRTLPADALVLCTGAYDRALPFPGGDLPGVVTAGAAQALAKGQRLAVGRRVVVSGTGPFLLPVATSLLGAGARVLGVYEAGNPARWLRRPLVALFDGGPARVAELGAYAAELARRRVPYRTRRAVVAAHGDGRVEAVTVARLDAHWRIVPGSERIVAPVDAVCVGHGFTPQLELPLAAGCAVRDGHVVVDARQATSVPGVYAAGELTGIGGAAAAAAEGELAGLAAASDVTGHAGPVRIAAAAARVRSGRRFAAALASAHPLHDGWSTWLSEDTCICRCEEVTYGQLCEAVLGRGADGMRAVKLTCRVGLGPCQGRMCGRNAADLTAGLLGHPPADPLAVDRRPLAHPVRLADLAGPADPEPPSVD</sequence>
<comment type="caution">
    <text evidence="3">The sequence shown here is derived from an EMBL/GenBank/DDBJ whole genome shotgun (WGS) entry which is preliminary data.</text>
</comment>
<dbReference type="AlphaFoldDB" id="A0A7Y7B7B7"/>
<gene>
    <name evidence="3" type="ORF">HG542_22185</name>
</gene>
<evidence type="ECO:0000313" key="3">
    <source>
        <dbReference type="EMBL" id="NVK80346.1"/>
    </source>
</evidence>
<keyword evidence="4" id="KW-1185">Reference proteome</keyword>
<dbReference type="InterPro" id="IPR017224">
    <property type="entry name" value="Opine_Oxase_asu/HCN_bsu"/>
</dbReference>
<protein>
    <submittedName>
        <fullName evidence="3">FAD-dependent oxidoreductase</fullName>
    </submittedName>
</protein>
<evidence type="ECO:0000313" key="4">
    <source>
        <dbReference type="Proteomes" id="UP000587462"/>
    </source>
</evidence>
<dbReference type="PRINTS" id="PR00469">
    <property type="entry name" value="PNDRDTASEII"/>
</dbReference>
<dbReference type="Gene3D" id="1.10.10.1100">
    <property type="entry name" value="BFD-like [2Fe-2S]-binding domain"/>
    <property type="match status" value="1"/>
</dbReference>
<keyword evidence="1" id="KW-0560">Oxidoreductase</keyword>
<proteinExistence type="predicted"/>
<dbReference type="GO" id="GO:0016491">
    <property type="term" value="F:oxidoreductase activity"/>
    <property type="evidence" value="ECO:0007669"/>
    <property type="project" value="UniProtKB-KW"/>
</dbReference>
<dbReference type="CDD" id="cd19946">
    <property type="entry name" value="GlpA-like_Fer2_BFD-like"/>
    <property type="match status" value="1"/>
</dbReference>
<dbReference type="InterPro" id="IPR051691">
    <property type="entry name" value="Metab_Enz_Cyan_OpOx_G3PDH"/>
</dbReference>
<dbReference type="PRINTS" id="PR00368">
    <property type="entry name" value="FADPNR"/>
</dbReference>
<dbReference type="PANTHER" id="PTHR42949">
    <property type="entry name" value="ANAEROBIC GLYCEROL-3-PHOSPHATE DEHYDROGENASE SUBUNIT B"/>
    <property type="match status" value="1"/>
</dbReference>
<dbReference type="InterPro" id="IPR041854">
    <property type="entry name" value="BFD-like_2Fe2S-bd_dom_sf"/>
</dbReference>
<dbReference type="RefSeq" id="WP_171084169.1">
    <property type="nucleotide sequence ID" value="NZ_BNBU01000001.1"/>
</dbReference>
<reference evidence="3 4" key="1">
    <citation type="submission" date="2020-04" db="EMBL/GenBank/DDBJ databases">
        <title>Draft Genome Sequence of Streptomyces morookaense DSM 40503, an 8-azaguanine-producing strain.</title>
        <authorList>
            <person name="Qi J."/>
            <person name="Gao J.-M."/>
        </authorList>
    </citation>
    <scope>NUCLEOTIDE SEQUENCE [LARGE SCALE GENOMIC DNA]</scope>
    <source>
        <strain evidence="3 4">DSM 40503</strain>
    </source>
</reference>